<comment type="caution">
    <text evidence="1">The sequence shown here is derived from an EMBL/GenBank/DDBJ whole genome shotgun (WGS) entry which is preliminary data.</text>
</comment>
<dbReference type="EMBL" id="JBHUOZ010000003">
    <property type="protein sequence ID" value="MFD2920256.1"/>
    <property type="molecule type" value="Genomic_DNA"/>
</dbReference>
<keyword evidence="1" id="KW-0449">Lipoprotein</keyword>
<accession>A0ABW6A7M3</accession>
<protein>
    <submittedName>
        <fullName evidence="1">SusD/RagB family nutrient-binding outer membrane lipoprotein</fullName>
    </submittedName>
</protein>
<dbReference type="InterPro" id="IPR011990">
    <property type="entry name" value="TPR-like_helical_dom_sf"/>
</dbReference>
<dbReference type="Pfam" id="PF12741">
    <property type="entry name" value="SusD-like"/>
    <property type="match status" value="1"/>
</dbReference>
<sequence length="544" mass="58653">MKKLKYIIVASIAIATMGSCKKFLDINKNPNSATESTPELVLPQALTSTGNAMVGYNSYGGWQVGYMANAGGFGGFGSALTYNYGQNDYNGLWNLYDNLQDYQYIIEKTGDDPLYANYNAIARIMKAMGFQMLVDQYNNIPYTNALKGSANVAPSYDNAEDIYRDLYSQLDQAITIINNAASQFPLNPGTTSFGSADPIFKGNMTSWKQLANTLKLKLLIRASAKSTFSGVTPSFDAAGFITADVISNPGYGKVDGQQNPMWSTYHSSVAGASAQSGRSNITTNYVVTFYNGVKLLDANRAKAIYRGGTSPIRNQLGITDDNVPEAPANGPVWFSGNGSTFAFGDDPDGTTSAKSAVGVLKGRNMGMVIMLAAESYFLQAEARVKGILTSGATAKDLFEDGIEASFTYLYKNSTGNIAANPLNLTNPVADAASYLTDNGTSKLVNFDLATTNAEKLEAIITQKYIALNFIHGHEAWNEFRRTGYPTISGTAANTTFVSVLSAATTPDKLLGRVQYPASEYQINSKNVPSGITVFGSYVFWDRRN</sequence>
<reference evidence="2" key="1">
    <citation type="journal article" date="2019" name="Int. J. Syst. Evol. Microbiol.">
        <title>The Global Catalogue of Microorganisms (GCM) 10K type strain sequencing project: providing services to taxonomists for standard genome sequencing and annotation.</title>
        <authorList>
            <consortium name="The Broad Institute Genomics Platform"/>
            <consortium name="The Broad Institute Genome Sequencing Center for Infectious Disease"/>
            <person name="Wu L."/>
            <person name="Ma J."/>
        </authorList>
    </citation>
    <scope>NUCLEOTIDE SEQUENCE [LARGE SCALE GENOMIC DNA]</scope>
    <source>
        <strain evidence="2">KCTC 23299</strain>
    </source>
</reference>
<proteinExistence type="predicted"/>
<keyword evidence="2" id="KW-1185">Reference proteome</keyword>
<dbReference type="PROSITE" id="PS51257">
    <property type="entry name" value="PROKAR_LIPOPROTEIN"/>
    <property type="match status" value="1"/>
</dbReference>
<dbReference type="InterPro" id="IPR041662">
    <property type="entry name" value="SusD-like_2"/>
</dbReference>
<dbReference type="Gene3D" id="1.25.40.390">
    <property type="match status" value="1"/>
</dbReference>
<gene>
    <name evidence="1" type="ORF">ACFS6H_11080</name>
</gene>
<evidence type="ECO:0000313" key="1">
    <source>
        <dbReference type="EMBL" id="MFD2920256.1"/>
    </source>
</evidence>
<evidence type="ECO:0000313" key="2">
    <source>
        <dbReference type="Proteomes" id="UP001597511"/>
    </source>
</evidence>
<dbReference type="InterPro" id="IPR024302">
    <property type="entry name" value="SusD-like"/>
</dbReference>
<name>A0ABW6A7M3_9BACT</name>
<dbReference type="RefSeq" id="WP_386098304.1">
    <property type="nucleotide sequence ID" value="NZ_JBHUOZ010000003.1"/>
</dbReference>
<dbReference type="Proteomes" id="UP001597511">
    <property type="component" value="Unassembled WGS sequence"/>
</dbReference>
<dbReference type="SUPFAM" id="SSF48452">
    <property type="entry name" value="TPR-like"/>
    <property type="match status" value="1"/>
</dbReference>
<organism evidence="1 2">
    <name type="scientific">Terrimonas rubra</name>
    <dbReference type="NCBI Taxonomy" id="1035890"/>
    <lineage>
        <taxon>Bacteria</taxon>
        <taxon>Pseudomonadati</taxon>
        <taxon>Bacteroidota</taxon>
        <taxon>Chitinophagia</taxon>
        <taxon>Chitinophagales</taxon>
        <taxon>Chitinophagaceae</taxon>
        <taxon>Terrimonas</taxon>
    </lineage>
</organism>
<dbReference type="Pfam" id="PF12771">
    <property type="entry name" value="SusD-like_2"/>
    <property type="match status" value="1"/>
</dbReference>